<name>W7YCN6_9BACT</name>
<sequence>MPKYKKNYITADHFELLQKIGVDYEGFVEGVGYVYNIYLAFTPPHMDISVPLRYAPPGMDQFIIGGCNVSTALRKS</sequence>
<proteinExistence type="predicted"/>
<protein>
    <submittedName>
        <fullName evidence="1">Uncharacterized protein</fullName>
    </submittedName>
</protein>
<evidence type="ECO:0000313" key="1">
    <source>
        <dbReference type="EMBL" id="GAF05233.1"/>
    </source>
</evidence>
<reference evidence="1 2" key="1">
    <citation type="journal article" date="2014" name="Genome Announc.">
        <title>Draft Genome Sequence of Cytophaga fermentans JCM 21142T, a Facultative Anaerobe Isolated from Marine Mud.</title>
        <authorList>
            <person name="Starns D."/>
            <person name="Oshima K."/>
            <person name="Suda W."/>
            <person name="Iino T."/>
            <person name="Yuki M."/>
            <person name="Inoue J."/>
            <person name="Kitamura K."/>
            <person name="Iida T."/>
            <person name="Darby A."/>
            <person name="Hattori M."/>
            <person name="Ohkuma M."/>
        </authorList>
    </citation>
    <scope>NUCLEOTIDE SEQUENCE [LARGE SCALE GENOMIC DNA]</scope>
    <source>
        <strain evidence="1 2">JCM 21142</strain>
    </source>
</reference>
<dbReference type="Proteomes" id="UP000019402">
    <property type="component" value="Unassembled WGS sequence"/>
</dbReference>
<evidence type="ECO:0000313" key="2">
    <source>
        <dbReference type="Proteomes" id="UP000019402"/>
    </source>
</evidence>
<comment type="caution">
    <text evidence="1">The sequence shown here is derived from an EMBL/GenBank/DDBJ whole genome shotgun (WGS) entry which is preliminary data.</text>
</comment>
<organism evidence="1 2">
    <name type="scientific">Saccharicrinis fermentans DSM 9555 = JCM 21142</name>
    <dbReference type="NCBI Taxonomy" id="869213"/>
    <lineage>
        <taxon>Bacteria</taxon>
        <taxon>Pseudomonadati</taxon>
        <taxon>Bacteroidota</taxon>
        <taxon>Bacteroidia</taxon>
        <taxon>Marinilabiliales</taxon>
        <taxon>Marinilabiliaceae</taxon>
        <taxon>Saccharicrinis</taxon>
    </lineage>
</organism>
<dbReference type="EMBL" id="BAMD01000075">
    <property type="protein sequence ID" value="GAF05233.1"/>
    <property type="molecule type" value="Genomic_DNA"/>
</dbReference>
<keyword evidence="2" id="KW-1185">Reference proteome</keyword>
<gene>
    <name evidence="1" type="ORF">JCM21142_93960</name>
</gene>
<dbReference type="AlphaFoldDB" id="W7YCN6"/>
<accession>W7YCN6</accession>